<reference evidence="2" key="2">
    <citation type="submission" date="2023-05" db="EMBL/GenBank/DDBJ databases">
        <authorList>
            <person name="Schelkunov M.I."/>
        </authorList>
    </citation>
    <scope>NUCLEOTIDE SEQUENCE</scope>
    <source>
        <strain evidence="2">Hsosn_3</strain>
        <tissue evidence="2">Leaf</tissue>
    </source>
</reference>
<protein>
    <submittedName>
        <fullName evidence="2">Uncharacterized protein</fullName>
    </submittedName>
</protein>
<evidence type="ECO:0000313" key="3">
    <source>
        <dbReference type="Proteomes" id="UP001237642"/>
    </source>
</evidence>
<reference evidence="2" key="1">
    <citation type="submission" date="2023-02" db="EMBL/GenBank/DDBJ databases">
        <title>Genome of toxic invasive species Heracleum sosnowskyi carries increased number of genes despite the absence of recent whole-genome duplications.</title>
        <authorList>
            <person name="Schelkunov M."/>
            <person name="Shtratnikova V."/>
            <person name="Makarenko M."/>
            <person name="Klepikova A."/>
            <person name="Omelchenko D."/>
            <person name="Novikova G."/>
            <person name="Obukhova E."/>
            <person name="Bogdanov V."/>
            <person name="Penin A."/>
            <person name="Logacheva M."/>
        </authorList>
    </citation>
    <scope>NUCLEOTIDE SEQUENCE</scope>
    <source>
        <strain evidence="2">Hsosn_3</strain>
        <tissue evidence="2">Leaf</tissue>
    </source>
</reference>
<gene>
    <name evidence="2" type="ORF">POM88_042970</name>
</gene>
<dbReference type="Proteomes" id="UP001237642">
    <property type="component" value="Unassembled WGS sequence"/>
</dbReference>
<evidence type="ECO:0000256" key="1">
    <source>
        <dbReference type="SAM" id="SignalP"/>
    </source>
</evidence>
<name>A0AAD8HJG6_9APIA</name>
<dbReference type="EMBL" id="JAUIZM010000009">
    <property type="protein sequence ID" value="KAK1367409.1"/>
    <property type="molecule type" value="Genomic_DNA"/>
</dbReference>
<keyword evidence="3" id="KW-1185">Reference proteome</keyword>
<evidence type="ECO:0000313" key="2">
    <source>
        <dbReference type="EMBL" id="KAK1367409.1"/>
    </source>
</evidence>
<accession>A0AAD8HJG6</accession>
<keyword evidence="1" id="KW-0732">Signal</keyword>
<feature type="signal peptide" evidence="1">
    <location>
        <begin position="1"/>
        <end position="23"/>
    </location>
</feature>
<proteinExistence type="predicted"/>
<comment type="caution">
    <text evidence="2">The sequence shown here is derived from an EMBL/GenBank/DDBJ whole genome shotgun (WGS) entry which is preliminary data.</text>
</comment>
<feature type="chain" id="PRO_5041909823" evidence="1">
    <location>
        <begin position="24"/>
        <end position="192"/>
    </location>
</feature>
<dbReference type="AlphaFoldDB" id="A0AAD8HJG6"/>
<organism evidence="2 3">
    <name type="scientific">Heracleum sosnowskyi</name>
    <dbReference type="NCBI Taxonomy" id="360622"/>
    <lineage>
        <taxon>Eukaryota</taxon>
        <taxon>Viridiplantae</taxon>
        <taxon>Streptophyta</taxon>
        <taxon>Embryophyta</taxon>
        <taxon>Tracheophyta</taxon>
        <taxon>Spermatophyta</taxon>
        <taxon>Magnoliopsida</taxon>
        <taxon>eudicotyledons</taxon>
        <taxon>Gunneridae</taxon>
        <taxon>Pentapetalae</taxon>
        <taxon>asterids</taxon>
        <taxon>campanulids</taxon>
        <taxon>Apiales</taxon>
        <taxon>Apiaceae</taxon>
        <taxon>Apioideae</taxon>
        <taxon>apioid superclade</taxon>
        <taxon>Tordylieae</taxon>
        <taxon>Tordyliinae</taxon>
        <taxon>Heracleum</taxon>
    </lineage>
</organism>
<sequence>MCITRLLYFTVIVLFALGLQVSAQTDLLDVDAYQVYDAKIAVIDLRYRKKLNDNDIQLFERNNIKSNDLPAKFTTSSATLRCIIVGEAKEHELQFNELQEPSSFAVSCSLGNEFAYRAGSINLESALNPGLVYEESYDHFKKYVNDEREIFEFNLPSFAASFSYSRGECKRKFPRKLKDVNVSEGSEVGLHM</sequence>